<dbReference type="Proteomes" id="UP001341840">
    <property type="component" value="Unassembled WGS sequence"/>
</dbReference>
<evidence type="ECO:0000313" key="1">
    <source>
        <dbReference type="EMBL" id="MED6114899.1"/>
    </source>
</evidence>
<reference evidence="1 2" key="1">
    <citation type="journal article" date="2023" name="Plants (Basel)">
        <title>Bridging the Gap: Combining Genomics and Transcriptomics Approaches to Understand Stylosanthes scabra, an Orphan Legume from the Brazilian Caatinga.</title>
        <authorList>
            <person name="Ferreira-Neto J.R.C."/>
            <person name="da Silva M.D."/>
            <person name="Binneck E."/>
            <person name="de Melo N.F."/>
            <person name="da Silva R.H."/>
            <person name="de Melo A.L.T.M."/>
            <person name="Pandolfi V."/>
            <person name="Bustamante F.O."/>
            <person name="Brasileiro-Vidal A.C."/>
            <person name="Benko-Iseppon A.M."/>
        </authorList>
    </citation>
    <scope>NUCLEOTIDE SEQUENCE [LARGE SCALE GENOMIC DNA]</scope>
    <source>
        <tissue evidence="1">Leaves</tissue>
    </source>
</reference>
<dbReference type="EMBL" id="JASCZI010001400">
    <property type="protein sequence ID" value="MED6114899.1"/>
    <property type="molecule type" value="Genomic_DNA"/>
</dbReference>
<keyword evidence="2" id="KW-1185">Reference proteome</keyword>
<comment type="caution">
    <text evidence="1">The sequence shown here is derived from an EMBL/GenBank/DDBJ whole genome shotgun (WGS) entry which is preliminary data.</text>
</comment>
<protein>
    <submittedName>
        <fullName evidence="1">Uncharacterized protein</fullName>
    </submittedName>
</protein>
<dbReference type="PANTHER" id="PTHR48235:SF1">
    <property type="entry name" value="OS01G0916700 PROTEIN"/>
    <property type="match status" value="1"/>
</dbReference>
<proteinExistence type="predicted"/>
<sequence length="128" mass="14973">MASPQEFRVSRATPFPHLHCPHCPLRRHCHHCPLHTHHFPPPPQYLPPLPHNPHLFAPSLLPTSHAIQYHQEPKASVAHSQELEHVELDDEEEDDEPVFVLTDEWREFFAKSEARRKQEKKQGEKGKK</sequence>
<name>A0ABU6QT85_9FABA</name>
<accession>A0ABU6QT85</accession>
<organism evidence="1 2">
    <name type="scientific">Stylosanthes scabra</name>
    <dbReference type="NCBI Taxonomy" id="79078"/>
    <lineage>
        <taxon>Eukaryota</taxon>
        <taxon>Viridiplantae</taxon>
        <taxon>Streptophyta</taxon>
        <taxon>Embryophyta</taxon>
        <taxon>Tracheophyta</taxon>
        <taxon>Spermatophyta</taxon>
        <taxon>Magnoliopsida</taxon>
        <taxon>eudicotyledons</taxon>
        <taxon>Gunneridae</taxon>
        <taxon>Pentapetalae</taxon>
        <taxon>rosids</taxon>
        <taxon>fabids</taxon>
        <taxon>Fabales</taxon>
        <taxon>Fabaceae</taxon>
        <taxon>Papilionoideae</taxon>
        <taxon>50 kb inversion clade</taxon>
        <taxon>dalbergioids sensu lato</taxon>
        <taxon>Dalbergieae</taxon>
        <taxon>Pterocarpus clade</taxon>
        <taxon>Stylosanthes</taxon>
    </lineage>
</organism>
<gene>
    <name evidence="1" type="ORF">PIB30_085005</name>
</gene>
<evidence type="ECO:0000313" key="2">
    <source>
        <dbReference type="Proteomes" id="UP001341840"/>
    </source>
</evidence>
<dbReference type="PANTHER" id="PTHR48235">
    <property type="entry name" value="OS01G0916700 PROTEIN"/>
    <property type="match status" value="1"/>
</dbReference>